<accession>A0A427N4T6</accession>
<feature type="domain" description="HTH iclR-type" evidence="4">
    <location>
        <begin position="14"/>
        <end position="75"/>
    </location>
</feature>
<evidence type="ECO:0000259" key="5">
    <source>
        <dbReference type="PROSITE" id="PS51078"/>
    </source>
</evidence>
<dbReference type="InterPro" id="IPR029016">
    <property type="entry name" value="GAF-like_dom_sf"/>
</dbReference>
<gene>
    <name evidence="7" type="ORF">EFD55_07160</name>
    <name evidence="6" type="ORF">FHS26_001441</name>
</gene>
<dbReference type="PANTHER" id="PTHR30136:SF24">
    <property type="entry name" value="HTH-TYPE TRANSCRIPTIONAL REPRESSOR ALLR"/>
    <property type="match status" value="1"/>
</dbReference>
<dbReference type="GO" id="GO:0003700">
    <property type="term" value="F:DNA-binding transcription factor activity"/>
    <property type="evidence" value="ECO:0007669"/>
    <property type="project" value="TreeGrafter"/>
</dbReference>
<dbReference type="PROSITE" id="PS51077">
    <property type="entry name" value="HTH_ICLR"/>
    <property type="match status" value="1"/>
</dbReference>
<dbReference type="AlphaFoldDB" id="A0A427N4T6"/>
<evidence type="ECO:0000313" key="7">
    <source>
        <dbReference type="EMBL" id="RSB81894.1"/>
    </source>
</evidence>
<reference evidence="7 8" key="1">
    <citation type="submission" date="2018-11" db="EMBL/GenBank/DDBJ databases">
        <authorList>
            <person name="Huo Y."/>
        </authorList>
    </citation>
    <scope>NUCLEOTIDE SEQUENCE [LARGE SCALE GENOMIC DNA]</scope>
    <source>
        <strain evidence="7 8">DSM 30132</strain>
    </source>
</reference>
<dbReference type="GO" id="GO:0045892">
    <property type="term" value="P:negative regulation of DNA-templated transcription"/>
    <property type="evidence" value="ECO:0007669"/>
    <property type="project" value="TreeGrafter"/>
</dbReference>
<dbReference type="Gene3D" id="1.10.10.10">
    <property type="entry name" value="Winged helix-like DNA-binding domain superfamily/Winged helix DNA-binding domain"/>
    <property type="match status" value="1"/>
</dbReference>
<keyword evidence="9" id="KW-1185">Reference proteome</keyword>
<dbReference type="RefSeq" id="WP_125843905.1">
    <property type="nucleotide sequence ID" value="NZ_JACHXH010000004.1"/>
</dbReference>
<evidence type="ECO:0000313" key="6">
    <source>
        <dbReference type="EMBL" id="MBB3133728.1"/>
    </source>
</evidence>
<keyword evidence="1" id="KW-0805">Transcription regulation</keyword>
<dbReference type="Pfam" id="PF01614">
    <property type="entry name" value="IclR_C"/>
    <property type="match status" value="1"/>
</dbReference>
<dbReference type="EMBL" id="JACHXH010000004">
    <property type="protein sequence ID" value="MBB3133728.1"/>
    <property type="molecule type" value="Genomic_DNA"/>
</dbReference>
<dbReference type="InterPro" id="IPR036388">
    <property type="entry name" value="WH-like_DNA-bd_sf"/>
</dbReference>
<dbReference type="InterPro" id="IPR005471">
    <property type="entry name" value="Tscrpt_reg_IclR_N"/>
</dbReference>
<evidence type="ECO:0000256" key="3">
    <source>
        <dbReference type="ARBA" id="ARBA00023163"/>
    </source>
</evidence>
<dbReference type="InterPro" id="IPR036390">
    <property type="entry name" value="WH_DNA-bd_sf"/>
</dbReference>
<evidence type="ECO:0000256" key="1">
    <source>
        <dbReference type="ARBA" id="ARBA00023015"/>
    </source>
</evidence>
<dbReference type="InterPro" id="IPR050707">
    <property type="entry name" value="HTH_MetabolicPath_Reg"/>
</dbReference>
<dbReference type="Gene3D" id="3.30.450.40">
    <property type="match status" value="1"/>
</dbReference>
<dbReference type="SUPFAM" id="SSF46785">
    <property type="entry name" value="Winged helix' DNA-binding domain"/>
    <property type="match status" value="1"/>
</dbReference>
<dbReference type="InterPro" id="IPR014757">
    <property type="entry name" value="Tscrpt_reg_IclR_C"/>
</dbReference>
<reference evidence="6 9" key="2">
    <citation type="submission" date="2020-08" db="EMBL/GenBank/DDBJ databases">
        <title>Genomic Encyclopedia of Type Strains, Phase III (KMG-III): the genomes of soil and plant-associated and newly described type strains.</title>
        <authorList>
            <person name="Whitman W."/>
        </authorList>
    </citation>
    <scope>NUCLEOTIDE SEQUENCE [LARGE SCALE GENOMIC DNA]</scope>
    <source>
        <strain evidence="6 9">CECT 4113</strain>
    </source>
</reference>
<dbReference type="Proteomes" id="UP000277279">
    <property type="component" value="Unassembled WGS sequence"/>
</dbReference>
<evidence type="ECO:0000256" key="2">
    <source>
        <dbReference type="ARBA" id="ARBA00023125"/>
    </source>
</evidence>
<dbReference type="SUPFAM" id="SSF55781">
    <property type="entry name" value="GAF domain-like"/>
    <property type="match status" value="1"/>
</dbReference>
<dbReference type="OrthoDB" id="6057486at2"/>
<dbReference type="GO" id="GO:0003677">
    <property type="term" value="F:DNA binding"/>
    <property type="evidence" value="ECO:0007669"/>
    <property type="project" value="UniProtKB-KW"/>
</dbReference>
<dbReference type="Pfam" id="PF09339">
    <property type="entry name" value="HTH_IclR"/>
    <property type="match status" value="1"/>
</dbReference>
<protein>
    <submittedName>
        <fullName evidence="6 7">IclR family transcriptional regulator</fullName>
    </submittedName>
</protein>
<evidence type="ECO:0000313" key="9">
    <source>
        <dbReference type="Proteomes" id="UP000518315"/>
    </source>
</evidence>
<organism evidence="7 8">
    <name type="scientific">Rhizobium pisi</name>
    <dbReference type="NCBI Taxonomy" id="574561"/>
    <lineage>
        <taxon>Bacteria</taxon>
        <taxon>Pseudomonadati</taxon>
        <taxon>Pseudomonadota</taxon>
        <taxon>Alphaproteobacteria</taxon>
        <taxon>Hyphomicrobiales</taxon>
        <taxon>Rhizobiaceae</taxon>
        <taxon>Rhizobium/Agrobacterium group</taxon>
        <taxon>Rhizobium</taxon>
    </lineage>
</organism>
<keyword evidence="3" id="KW-0804">Transcription</keyword>
<evidence type="ECO:0000259" key="4">
    <source>
        <dbReference type="PROSITE" id="PS51077"/>
    </source>
</evidence>
<evidence type="ECO:0000313" key="8">
    <source>
        <dbReference type="Proteomes" id="UP000277279"/>
    </source>
</evidence>
<sequence length="265" mass="29129">MDSNRDGIMQARETGTLGKLMVLLDLVTHADAPLRFTDILSLAGQPRGTLHRQLGHLVEEGLIEVDVDGRYAPGLRLLDFAARSWARNEFRLIAEPHLADLQQATGETVHLGVLRGSSIIYLDKVEGRQPVRMYSQIGNASPCYCTGVGKAALSRLPAESLANLLADLSFTRFTASTHVSAETLLAEIREIADLGYAFDREEHEAGIRCVAAPIWSEDRTFIGGVSITGPAYRLSMELLRQWAVPVQLAAGRIMEGMRIRLGPRR</sequence>
<dbReference type="PROSITE" id="PS51078">
    <property type="entry name" value="ICLR_ED"/>
    <property type="match status" value="1"/>
</dbReference>
<dbReference type="EMBL" id="RJJT01000004">
    <property type="protein sequence ID" value="RSB81894.1"/>
    <property type="molecule type" value="Genomic_DNA"/>
</dbReference>
<dbReference type="PANTHER" id="PTHR30136">
    <property type="entry name" value="HELIX-TURN-HELIX TRANSCRIPTIONAL REGULATOR, ICLR FAMILY"/>
    <property type="match status" value="1"/>
</dbReference>
<dbReference type="SMART" id="SM00346">
    <property type="entry name" value="HTH_ICLR"/>
    <property type="match status" value="1"/>
</dbReference>
<dbReference type="Proteomes" id="UP000518315">
    <property type="component" value="Unassembled WGS sequence"/>
</dbReference>
<name>A0A427N4T6_9HYPH</name>
<feature type="domain" description="IclR-ED" evidence="5">
    <location>
        <begin position="76"/>
        <end position="259"/>
    </location>
</feature>
<proteinExistence type="predicted"/>
<keyword evidence="2 6" id="KW-0238">DNA-binding</keyword>
<comment type="caution">
    <text evidence="7">The sequence shown here is derived from an EMBL/GenBank/DDBJ whole genome shotgun (WGS) entry which is preliminary data.</text>
</comment>